<evidence type="ECO:0000256" key="8">
    <source>
        <dbReference type="SAM" id="SignalP"/>
    </source>
</evidence>
<feature type="signal peptide" evidence="8">
    <location>
        <begin position="1"/>
        <end position="38"/>
    </location>
</feature>
<sequence length="314" mass="33388">MLLKRLRSNNIPKRFGLTALIAGAMAAVFALAPAPSSAQQRIERELRVDGRSRSYIAILPENVSSGKALRVMMAFHPALGTADFMEKTTRLHKAKGANNFITVYPDGFRRTWNAGDCCGLAEKRNIDDIGFFKAIMADLSTIAPIQKKAYITGYSNGAVMVYQLVCKVPGLVAAAAPFAATHPMKNCASGAVPLMHMHGASDQGSPVEGGYAKSAAMKKSLGYMTPAAEVVAIVAKRNGCTNSTTKKSEGSLGTTCTFYNQCNGNANAILCVIPKLGHTWPGAEEAKGAMGDKFGPARPDLNGSRAVVNFFLNH</sequence>
<dbReference type="PANTHER" id="PTHR38050:SF2">
    <property type="entry name" value="FERULOYL ESTERASE C-RELATED"/>
    <property type="match status" value="1"/>
</dbReference>
<dbReference type="Gene3D" id="3.40.50.1820">
    <property type="entry name" value="alpha/beta hydrolase"/>
    <property type="match status" value="1"/>
</dbReference>
<reference evidence="10" key="1">
    <citation type="submission" date="2017-05" db="EMBL/GenBank/DDBJ databases">
        <authorList>
            <person name="Rodrigo-Torres L."/>
            <person name="Arahal R. D."/>
            <person name="Lucena T."/>
        </authorList>
    </citation>
    <scope>NUCLEOTIDE SEQUENCE [LARGE SCALE GENOMIC DNA]</scope>
    <source>
        <strain evidence="10">CECT 8621</strain>
    </source>
</reference>
<accession>A0A238JVP1</accession>
<dbReference type="GO" id="GO:0045493">
    <property type="term" value="P:xylan catabolic process"/>
    <property type="evidence" value="ECO:0007669"/>
    <property type="project" value="UniProtKB-KW"/>
</dbReference>
<dbReference type="InterPro" id="IPR029058">
    <property type="entry name" value="AB_hydrolase_fold"/>
</dbReference>
<keyword evidence="3" id="KW-0858">Xylan degradation</keyword>
<proteinExistence type="predicted"/>
<evidence type="ECO:0000256" key="7">
    <source>
        <dbReference type="ARBA" id="ARBA00023326"/>
    </source>
</evidence>
<dbReference type="SUPFAM" id="SSF53474">
    <property type="entry name" value="alpha/beta-Hydrolases"/>
    <property type="match status" value="1"/>
</dbReference>
<protein>
    <recommendedName>
        <fullName evidence="11">Polyhydroxybutyrate depolymerase</fullName>
    </recommendedName>
</protein>
<dbReference type="GO" id="GO:0005576">
    <property type="term" value="C:extracellular region"/>
    <property type="evidence" value="ECO:0007669"/>
    <property type="project" value="UniProtKB-SubCell"/>
</dbReference>
<gene>
    <name evidence="9" type="ORF">COL8621_01469</name>
</gene>
<keyword evidence="10" id="KW-1185">Reference proteome</keyword>
<comment type="subcellular location">
    <subcellularLocation>
        <location evidence="1">Secreted</location>
    </subcellularLocation>
</comment>
<keyword evidence="4 8" id="KW-0732">Signal</keyword>
<evidence type="ECO:0000313" key="9">
    <source>
        <dbReference type="EMBL" id="SMX34748.1"/>
    </source>
</evidence>
<dbReference type="Proteomes" id="UP000202922">
    <property type="component" value="Unassembled WGS sequence"/>
</dbReference>
<dbReference type="InterPro" id="IPR043595">
    <property type="entry name" value="FaeB/C/D"/>
</dbReference>
<evidence type="ECO:0000256" key="1">
    <source>
        <dbReference type="ARBA" id="ARBA00004613"/>
    </source>
</evidence>
<organism evidence="9 10">
    <name type="scientific">Actibacterium lipolyticum</name>
    <dbReference type="NCBI Taxonomy" id="1524263"/>
    <lineage>
        <taxon>Bacteria</taxon>
        <taxon>Pseudomonadati</taxon>
        <taxon>Pseudomonadota</taxon>
        <taxon>Alphaproteobacteria</taxon>
        <taxon>Rhodobacterales</taxon>
        <taxon>Roseobacteraceae</taxon>
        <taxon>Actibacterium</taxon>
    </lineage>
</organism>
<dbReference type="PANTHER" id="PTHR38050">
    <property type="match status" value="1"/>
</dbReference>
<feature type="chain" id="PRO_5013212230" description="Polyhydroxybutyrate depolymerase" evidence="8">
    <location>
        <begin position="39"/>
        <end position="314"/>
    </location>
</feature>
<dbReference type="EMBL" id="FXYE01000001">
    <property type="protein sequence ID" value="SMX34748.1"/>
    <property type="molecule type" value="Genomic_DNA"/>
</dbReference>
<keyword evidence="5" id="KW-0378">Hydrolase</keyword>
<evidence type="ECO:0000256" key="5">
    <source>
        <dbReference type="ARBA" id="ARBA00022801"/>
    </source>
</evidence>
<evidence type="ECO:0000256" key="6">
    <source>
        <dbReference type="ARBA" id="ARBA00023277"/>
    </source>
</evidence>
<keyword evidence="2" id="KW-0964">Secreted</keyword>
<keyword evidence="7" id="KW-0624">Polysaccharide degradation</keyword>
<evidence type="ECO:0000256" key="2">
    <source>
        <dbReference type="ARBA" id="ARBA00022525"/>
    </source>
</evidence>
<name>A0A238JVP1_9RHOB</name>
<dbReference type="AlphaFoldDB" id="A0A238JVP1"/>
<evidence type="ECO:0000313" key="10">
    <source>
        <dbReference type="Proteomes" id="UP000202922"/>
    </source>
</evidence>
<evidence type="ECO:0000256" key="3">
    <source>
        <dbReference type="ARBA" id="ARBA00022651"/>
    </source>
</evidence>
<evidence type="ECO:0008006" key="11">
    <source>
        <dbReference type="Google" id="ProtNLM"/>
    </source>
</evidence>
<evidence type="ECO:0000256" key="4">
    <source>
        <dbReference type="ARBA" id="ARBA00022729"/>
    </source>
</evidence>
<keyword evidence="6" id="KW-0119">Carbohydrate metabolism</keyword>
<dbReference type="GO" id="GO:0030600">
    <property type="term" value="F:feruloyl esterase activity"/>
    <property type="evidence" value="ECO:0007669"/>
    <property type="project" value="InterPro"/>
</dbReference>